<proteinExistence type="predicted"/>
<name>A0ABD3WVR9_SINWO</name>
<evidence type="ECO:0000313" key="1">
    <source>
        <dbReference type="EMBL" id="KAL3878057.1"/>
    </source>
</evidence>
<reference evidence="1 2" key="1">
    <citation type="submission" date="2024-11" db="EMBL/GenBank/DDBJ databases">
        <title>Chromosome-level genome assembly of the freshwater bivalve Anodonta woodiana.</title>
        <authorList>
            <person name="Chen X."/>
        </authorList>
    </citation>
    <scope>NUCLEOTIDE SEQUENCE [LARGE SCALE GENOMIC DNA]</scope>
    <source>
        <strain evidence="1">MN2024</strain>
        <tissue evidence="1">Gills</tissue>
    </source>
</reference>
<dbReference type="Proteomes" id="UP001634394">
    <property type="component" value="Unassembled WGS sequence"/>
</dbReference>
<accession>A0ABD3WVR9</accession>
<protein>
    <submittedName>
        <fullName evidence="1">Uncharacterized protein</fullName>
    </submittedName>
</protein>
<evidence type="ECO:0000313" key="2">
    <source>
        <dbReference type="Proteomes" id="UP001634394"/>
    </source>
</evidence>
<feature type="non-terminal residue" evidence="1">
    <location>
        <position position="65"/>
    </location>
</feature>
<sequence length="65" mass="6391">MSTPSDDNSTILNSTSITTIASINVATSGSTGTISLNQSALPTSKTSSNIVASSAITSIAVTLST</sequence>
<dbReference type="EMBL" id="JBJQND010000005">
    <property type="protein sequence ID" value="KAL3878057.1"/>
    <property type="molecule type" value="Genomic_DNA"/>
</dbReference>
<comment type="caution">
    <text evidence="1">The sequence shown here is derived from an EMBL/GenBank/DDBJ whole genome shotgun (WGS) entry which is preliminary data.</text>
</comment>
<gene>
    <name evidence="1" type="ORF">ACJMK2_035690</name>
</gene>
<keyword evidence="2" id="KW-1185">Reference proteome</keyword>
<dbReference type="AlphaFoldDB" id="A0ABD3WVR9"/>
<organism evidence="1 2">
    <name type="scientific">Sinanodonta woodiana</name>
    <name type="common">Chinese pond mussel</name>
    <name type="synonym">Anodonta woodiana</name>
    <dbReference type="NCBI Taxonomy" id="1069815"/>
    <lineage>
        <taxon>Eukaryota</taxon>
        <taxon>Metazoa</taxon>
        <taxon>Spiralia</taxon>
        <taxon>Lophotrochozoa</taxon>
        <taxon>Mollusca</taxon>
        <taxon>Bivalvia</taxon>
        <taxon>Autobranchia</taxon>
        <taxon>Heteroconchia</taxon>
        <taxon>Palaeoheterodonta</taxon>
        <taxon>Unionida</taxon>
        <taxon>Unionoidea</taxon>
        <taxon>Unionidae</taxon>
        <taxon>Unioninae</taxon>
        <taxon>Sinanodonta</taxon>
    </lineage>
</organism>